<dbReference type="PANTHER" id="PTHR42705:SF2">
    <property type="entry name" value="BIFUNCTIONAL NON-HOMOLOGOUS END JOINING PROTEIN LIGD"/>
    <property type="match status" value="1"/>
</dbReference>
<dbReference type="EMBL" id="CP046640">
    <property type="protein sequence ID" value="QTL98959.1"/>
    <property type="molecule type" value="Genomic_DNA"/>
</dbReference>
<dbReference type="NCBIfam" id="TIGR02778">
    <property type="entry name" value="ligD_pol"/>
    <property type="match status" value="1"/>
</dbReference>
<keyword evidence="3" id="KW-1185">Reference proteome</keyword>
<proteinExistence type="predicted"/>
<sequence>MSTIRINNFKVELSNLDKVLWPKQGYTKGDLINYYIDIYPLIQDFLAQRPLSLKSYPDGINGKSFFQKNAPDYAPHWLSTYGIYSRHRKEAINWITVNKLADLVWVANRASIELHSWFSTINKPDEPSFAVFDLDPGDRSRFKDVIDIALVIKKIIDEMKLIAFLKTSGKSGLHIYIPIKTGYKFTASKIFLKSIAEMVIRVKPGLATIEWRKKKRDGKVYIDYRQNGRGKTLPVPYSIRPTANATISTPLNWDELNPKLSPEKFTLANIANRLKKKGDLWSDILQIKQSLPSYLL</sequence>
<organism evidence="2 3">
    <name type="scientific">Iocasia fonsfrigidae</name>
    <dbReference type="NCBI Taxonomy" id="2682810"/>
    <lineage>
        <taxon>Bacteria</taxon>
        <taxon>Bacillati</taxon>
        <taxon>Bacillota</taxon>
        <taxon>Clostridia</taxon>
        <taxon>Halanaerobiales</taxon>
        <taxon>Halanaerobiaceae</taxon>
        <taxon>Iocasia</taxon>
    </lineage>
</organism>
<protein>
    <submittedName>
        <fullName evidence="2">DNA polymerase domain-containing protein</fullName>
    </submittedName>
</protein>
<dbReference type="Gene3D" id="3.90.920.10">
    <property type="entry name" value="DNA primase, PRIM domain"/>
    <property type="match status" value="1"/>
</dbReference>
<dbReference type="RefSeq" id="WP_230867366.1">
    <property type="nucleotide sequence ID" value="NZ_CP046640.1"/>
</dbReference>
<evidence type="ECO:0000259" key="1">
    <source>
        <dbReference type="Pfam" id="PF21686"/>
    </source>
</evidence>
<dbReference type="PANTHER" id="PTHR42705">
    <property type="entry name" value="BIFUNCTIONAL NON-HOMOLOGOUS END JOINING PROTEIN LIGD"/>
    <property type="match status" value="1"/>
</dbReference>
<name>A0A8A7KHE8_9FIRM</name>
<feature type="domain" description="DNA ligase D polymerase" evidence="1">
    <location>
        <begin position="27"/>
        <end position="281"/>
    </location>
</feature>
<gene>
    <name evidence="2" type="ORF">GM661_13820</name>
</gene>
<dbReference type="Pfam" id="PF21686">
    <property type="entry name" value="LigD_Prim-Pol"/>
    <property type="match status" value="1"/>
</dbReference>
<reference evidence="2" key="1">
    <citation type="submission" date="2019-12" db="EMBL/GenBank/DDBJ databases">
        <authorList>
            <person name="zhang j."/>
            <person name="sun C.M."/>
        </authorList>
    </citation>
    <scope>NUCLEOTIDE SEQUENCE</scope>
    <source>
        <strain evidence="2">NS-1</strain>
    </source>
</reference>
<accession>A0A8A7KHE8</accession>
<dbReference type="AlphaFoldDB" id="A0A8A7KHE8"/>
<dbReference type="Proteomes" id="UP000665020">
    <property type="component" value="Chromosome"/>
</dbReference>
<evidence type="ECO:0000313" key="2">
    <source>
        <dbReference type="EMBL" id="QTL98959.1"/>
    </source>
</evidence>
<dbReference type="InterPro" id="IPR052171">
    <property type="entry name" value="NHEJ_LigD"/>
</dbReference>
<dbReference type="InterPro" id="IPR014145">
    <property type="entry name" value="LigD_pol_dom"/>
</dbReference>
<evidence type="ECO:0000313" key="3">
    <source>
        <dbReference type="Proteomes" id="UP000665020"/>
    </source>
</evidence>
<dbReference type="KEGG" id="ifn:GM661_13820"/>